<dbReference type="AlphaFoldDB" id="A0A365U5I0"/>
<gene>
    <name evidence="1" type="ORF">DRV85_16380</name>
</gene>
<comment type="caution">
    <text evidence="1">The sequence shown here is derived from an EMBL/GenBank/DDBJ whole genome shotgun (WGS) entry which is preliminary data.</text>
</comment>
<keyword evidence="2" id="KW-1185">Reference proteome</keyword>
<reference evidence="1 2" key="1">
    <citation type="submission" date="2018-07" db="EMBL/GenBank/DDBJ databases">
        <title>Rhodosalinus sp. strain E84T genomic sequence and assembly.</title>
        <authorList>
            <person name="Liu Z.-W."/>
            <person name="Lu D.-C."/>
        </authorList>
    </citation>
    <scope>NUCLEOTIDE SEQUENCE [LARGE SCALE GENOMIC DNA]</scope>
    <source>
        <strain evidence="1 2">E84</strain>
    </source>
</reference>
<dbReference type="Proteomes" id="UP000253370">
    <property type="component" value="Unassembled WGS sequence"/>
</dbReference>
<proteinExistence type="predicted"/>
<organism evidence="1 2">
    <name type="scientific">Rhodosalinus halophilus</name>
    <dbReference type="NCBI Taxonomy" id="2259333"/>
    <lineage>
        <taxon>Bacteria</taxon>
        <taxon>Pseudomonadati</taxon>
        <taxon>Pseudomonadota</taxon>
        <taxon>Alphaproteobacteria</taxon>
        <taxon>Rhodobacterales</taxon>
        <taxon>Paracoccaceae</taxon>
        <taxon>Rhodosalinus</taxon>
    </lineage>
</organism>
<evidence type="ECO:0000313" key="1">
    <source>
        <dbReference type="EMBL" id="RBI83383.1"/>
    </source>
</evidence>
<name>A0A365U5I0_9RHOB</name>
<evidence type="ECO:0000313" key="2">
    <source>
        <dbReference type="Proteomes" id="UP000253370"/>
    </source>
</evidence>
<dbReference type="EMBL" id="QNTQ01000018">
    <property type="protein sequence ID" value="RBI83383.1"/>
    <property type="molecule type" value="Genomic_DNA"/>
</dbReference>
<protein>
    <submittedName>
        <fullName evidence="1">Phosphoadenosine phosphosulfate reductase</fullName>
    </submittedName>
</protein>
<sequence>MQDAPDLDSRPLAGLSRAEWLDRLSELTVENGHFAVLGPRHMASYIDHGGTLLVSFETVEGIRALSEREEPLGWQMVRGHGWSHLAIIAQSDTWYRDVAVYDYFDRLIDDGFFEDFDRVLFYGAGPCGYAAAAYSVAAPGASVLVIQPQATLDPEFAEWDDRFVEMRRTSFSDRFGYAPAMIDAAIEVFVVYDPHETLDAMHATLFQGDNVIRLRLRNMGGAIQGDLIGMGQLEPMLAAAGAGVLDRELFYEQMRARRDHLPYLRRLLARVEERDHPRLAWRLCRNVSDRLNAPRFAKRMQKLEAMLGEDA</sequence>
<dbReference type="OrthoDB" id="7840273at2"/>
<dbReference type="RefSeq" id="WP_113290556.1">
    <property type="nucleotide sequence ID" value="NZ_QNTQ01000018.1"/>
</dbReference>
<accession>A0A365U5I0</accession>